<feature type="compositionally biased region" description="Basic and acidic residues" evidence="1">
    <location>
        <begin position="54"/>
        <end position="68"/>
    </location>
</feature>
<feature type="region of interest" description="Disordered" evidence="1">
    <location>
        <begin position="38"/>
        <end position="68"/>
    </location>
</feature>
<dbReference type="EMBL" id="KQ460685">
    <property type="protein sequence ID" value="KPJ12882.1"/>
    <property type="molecule type" value="Genomic_DNA"/>
</dbReference>
<reference evidence="2 3" key="1">
    <citation type="journal article" date="2015" name="Nat. Commun.">
        <title>Outbred genome sequencing and CRISPR/Cas9 gene editing in butterflies.</title>
        <authorList>
            <person name="Li X."/>
            <person name="Fan D."/>
            <person name="Zhang W."/>
            <person name="Liu G."/>
            <person name="Zhang L."/>
            <person name="Zhao L."/>
            <person name="Fang X."/>
            <person name="Chen L."/>
            <person name="Dong Y."/>
            <person name="Chen Y."/>
            <person name="Ding Y."/>
            <person name="Zhao R."/>
            <person name="Feng M."/>
            <person name="Zhu Y."/>
            <person name="Feng Y."/>
            <person name="Jiang X."/>
            <person name="Zhu D."/>
            <person name="Xiang H."/>
            <person name="Feng X."/>
            <person name="Li S."/>
            <person name="Wang J."/>
            <person name="Zhang G."/>
            <person name="Kronforst M.R."/>
            <person name="Wang W."/>
        </authorList>
    </citation>
    <scope>NUCLEOTIDE SEQUENCE [LARGE SCALE GENOMIC DNA]</scope>
    <source>
        <strain evidence="2">Ya'a_city_454_Pm</strain>
        <tissue evidence="2">Whole body</tissue>
    </source>
</reference>
<organism evidence="2 3">
    <name type="scientific">Papilio machaon</name>
    <name type="common">Old World swallowtail butterfly</name>
    <dbReference type="NCBI Taxonomy" id="76193"/>
    <lineage>
        <taxon>Eukaryota</taxon>
        <taxon>Metazoa</taxon>
        <taxon>Ecdysozoa</taxon>
        <taxon>Arthropoda</taxon>
        <taxon>Hexapoda</taxon>
        <taxon>Insecta</taxon>
        <taxon>Pterygota</taxon>
        <taxon>Neoptera</taxon>
        <taxon>Endopterygota</taxon>
        <taxon>Lepidoptera</taxon>
        <taxon>Glossata</taxon>
        <taxon>Ditrysia</taxon>
        <taxon>Papilionoidea</taxon>
        <taxon>Papilionidae</taxon>
        <taxon>Papilioninae</taxon>
        <taxon>Papilio</taxon>
    </lineage>
</organism>
<dbReference type="InParanoid" id="A0A194R5C8"/>
<gene>
    <name evidence="2" type="ORF">RR48_10512</name>
</gene>
<sequence length="88" mass="10272">MKNEENNTYNIVLCIPGIYLLVCRKHTKTTQNIELRRRRLPRSKRPYHALTPGDRAHHAPDYRTEHRDHTAAAKGSLLRCERRTAVAL</sequence>
<proteinExistence type="predicted"/>
<dbReference type="Proteomes" id="UP000053240">
    <property type="component" value="Unassembled WGS sequence"/>
</dbReference>
<dbReference type="AlphaFoldDB" id="A0A194R5C8"/>
<evidence type="ECO:0000313" key="2">
    <source>
        <dbReference type="EMBL" id="KPJ12882.1"/>
    </source>
</evidence>
<evidence type="ECO:0000256" key="1">
    <source>
        <dbReference type="SAM" id="MobiDB-lite"/>
    </source>
</evidence>
<protein>
    <submittedName>
        <fullName evidence="2">Uncharacterized protein</fullName>
    </submittedName>
</protein>
<evidence type="ECO:0000313" key="3">
    <source>
        <dbReference type="Proteomes" id="UP000053240"/>
    </source>
</evidence>
<accession>A0A194R5C8</accession>
<name>A0A194R5C8_PAPMA</name>
<feature type="compositionally biased region" description="Basic residues" evidence="1">
    <location>
        <begin position="38"/>
        <end position="47"/>
    </location>
</feature>
<keyword evidence="3" id="KW-1185">Reference proteome</keyword>